<evidence type="ECO:0000313" key="10">
    <source>
        <dbReference type="Proteomes" id="UP000286134"/>
    </source>
</evidence>
<evidence type="ECO:0000256" key="7">
    <source>
        <dbReference type="SAM" id="Phobius"/>
    </source>
</evidence>
<dbReference type="GO" id="GO:0008324">
    <property type="term" value="F:monoatomic cation transmembrane transporter activity"/>
    <property type="evidence" value="ECO:0007669"/>
    <property type="project" value="TreeGrafter"/>
</dbReference>
<feature type="transmembrane region" description="Helical" evidence="7">
    <location>
        <begin position="988"/>
        <end position="1006"/>
    </location>
</feature>
<evidence type="ECO:0000313" key="9">
    <source>
        <dbReference type="EMBL" id="RKF63642.1"/>
    </source>
</evidence>
<proteinExistence type="inferred from homology"/>
<dbReference type="PANTHER" id="PTHR12266">
    <property type="entry name" value="NA+/CA2+ K+ INDEPENDENT EXCHANGER"/>
    <property type="match status" value="1"/>
</dbReference>
<dbReference type="InterPro" id="IPR004837">
    <property type="entry name" value="NaCa_Exmemb"/>
</dbReference>
<feature type="domain" description="Sodium/calcium exchanger membrane region" evidence="8">
    <location>
        <begin position="112"/>
        <end position="252"/>
    </location>
</feature>
<sequence length="1024" mass="113445">MSFSTAFNCKKRSRNYKLQPFTLTVICLACLAILSLVKGQKNGAIQKVPLEKFHTAQLIKKDEDCRLVYHAHDKCAFIKANCQDEETGLLSYLSLYYCYLVNFHILAMGILSLWLALLFTTIGIAASDFFCINLNTVASILGLSESIVGTTFLAFGNGSPDFFSTFAAMNSNSGSLAVGELIGAAAFITTIVAGSMALVREFRVGKKNLIRDVGFFTVAVCLIIKFLADGLLYLWECLVMVGYYLLYVVVVCVWHLYFEVRRKRREKEISTSCQFLNRTNEDIILPEGNTFDQENLNGQRRYRDIEDVNILEQAPFSDLTSCKNNDEYNDSDEETNQSIRLATELTNNMRVTRPTGSRKNTITPIRPSLVGALEFRSSFTSFVEKTRQLNAPLIQYPDDLAFIDPFCHEIAALGPDLSPLRTRAASFNDVARAKPVESGNSRGRNKSSVEIPKLTVESQKNLDLPNDKQAGLLAAPVSFSSRRSALTRASLSHSGYLHKRLPTETYPTLEEDIPAFKILLASPIKVPDELPDPTNETSGLLHLDTQHLQVQVPGPRVSSHSRQSSTSTFPTYFELQNGSPVRTSIPSSPVLQNRIFGSNTNEQSLACQKDSIDWWPYQYFPNLYTIGCTLFPTLCTWRQKSLWDKFVSIVSVPSIFLLAITLPVVELESAEDSKSHQELGYILHSNASSRRPSQRGLPGNTPIEIRPEWLAYRQSIDSQGNFPLLHQLNGPQSHCTSGIGLSQSHSISSNVNEIALGQNEFTQDTLVIPTSDIWNRWLVSIQIFTAPIFLVIIFWANSANKEFHPLSVMILYSLLGSLITYSILVLTTSPTQVPKYRFILCYLGFVVSIGWIFTIASEVVGVLKAIGVILDISDAILGLTVFALGGSLGDLVANTTLARLGFPVMALSACFGGPMFNILLGIGLSGIYVTVNEANKNHSKNPAHDIFYKPYHIEVSSTLIISVMTLLTALVGILITVPLNRWVMKKRIGWSLIILWSVSTIVNVGLEISGVLKNSDKGSYSASN</sequence>
<comment type="subcellular location">
    <subcellularLocation>
        <location evidence="1">Membrane</location>
        <topology evidence="1">Multi-pass membrane protein</topology>
    </subcellularLocation>
</comment>
<feature type="transmembrane region" description="Helical" evidence="7">
    <location>
        <begin position="99"/>
        <end position="125"/>
    </location>
</feature>
<name>A0A420I1S1_9PEZI</name>
<feature type="transmembrane region" description="Helical" evidence="7">
    <location>
        <begin position="137"/>
        <end position="156"/>
    </location>
</feature>
<dbReference type="GO" id="GO:0006874">
    <property type="term" value="P:intracellular calcium ion homeostasis"/>
    <property type="evidence" value="ECO:0007669"/>
    <property type="project" value="TreeGrafter"/>
</dbReference>
<evidence type="ECO:0000256" key="4">
    <source>
        <dbReference type="ARBA" id="ARBA00022692"/>
    </source>
</evidence>
<keyword evidence="3" id="KW-0813">Transport</keyword>
<dbReference type="STRING" id="212602.A0A420I1S1"/>
<keyword evidence="6 7" id="KW-0472">Membrane</keyword>
<protein>
    <submittedName>
        <fullName evidence="9">Putative sodium calcium exchanger protein</fullName>
    </submittedName>
</protein>
<accession>A0A420I1S1</accession>
<dbReference type="EMBL" id="MCFK01002442">
    <property type="protein sequence ID" value="RKF63642.1"/>
    <property type="molecule type" value="Genomic_DNA"/>
</dbReference>
<evidence type="ECO:0000256" key="2">
    <source>
        <dbReference type="ARBA" id="ARBA00008170"/>
    </source>
</evidence>
<keyword evidence="5 7" id="KW-1133">Transmembrane helix</keyword>
<feature type="transmembrane region" description="Helical" evidence="7">
    <location>
        <begin position="233"/>
        <end position="257"/>
    </location>
</feature>
<comment type="similarity">
    <text evidence="2">Belongs to the Ca(2+):cation antiporter (CaCA) (TC 2.A.19) family.</text>
</comment>
<dbReference type="Proteomes" id="UP000286134">
    <property type="component" value="Unassembled WGS sequence"/>
</dbReference>
<evidence type="ECO:0000256" key="6">
    <source>
        <dbReference type="ARBA" id="ARBA00023136"/>
    </source>
</evidence>
<feature type="transmembrane region" description="Helical" evidence="7">
    <location>
        <begin position="209"/>
        <end position="227"/>
    </location>
</feature>
<evidence type="ECO:0000256" key="3">
    <source>
        <dbReference type="ARBA" id="ARBA00022448"/>
    </source>
</evidence>
<feature type="transmembrane region" description="Helical" evidence="7">
    <location>
        <begin position="803"/>
        <end position="824"/>
    </location>
</feature>
<dbReference type="InterPro" id="IPR044880">
    <property type="entry name" value="NCX_ion-bd_dom_sf"/>
</dbReference>
<comment type="caution">
    <text evidence="9">The sequence shown here is derived from an EMBL/GenBank/DDBJ whole genome shotgun (WGS) entry which is preliminary data.</text>
</comment>
<gene>
    <name evidence="9" type="ORF">OnM2_024026</name>
</gene>
<dbReference type="AlphaFoldDB" id="A0A420I1S1"/>
<keyword evidence="10" id="KW-1185">Reference proteome</keyword>
<dbReference type="Gene3D" id="1.20.1420.30">
    <property type="entry name" value="NCX, central ion-binding region"/>
    <property type="match status" value="2"/>
</dbReference>
<evidence type="ECO:0000256" key="1">
    <source>
        <dbReference type="ARBA" id="ARBA00004141"/>
    </source>
</evidence>
<keyword evidence="4 7" id="KW-0812">Transmembrane</keyword>
<feature type="transmembrane region" description="Helical" evidence="7">
    <location>
        <begin position="836"/>
        <end position="855"/>
    </location>
</feature>
<feature type="domain" description="Sodium/calcium exchanger membrane region" evidence="8">
    <location>
        <begin position="842"/>
        <end position="1002"/>
    </location>
</feature>
<feature type="transmembrane region" description="Helical" evidence="7">
    <location>
        <begin position="777"/>
        <end position="796"/>
    </location>
</feature>
<dbReference type="InterPro" id="IPR051359">
    <property type="entry name" value="CaCA_antiporter"/>
</dbReference>
<dbReference type="OrthoDB" id="407410at2759"/>
<feature type="transmembrane region" description="Helical" evidence="7">
    <location>
        <begin position="951"/>
        <end position="976"/>
    </location>
</feature>
<evidence type="ECO:0000256" key="5">
    <source>
        <dbReference type="ARBA" id="ARBA00022989"/>
    </source>
</evidence>
<feature type="transmembrane region" description="Helical" evidence="7">
    <location>
        <begin position="904"/>
        <end position="931"/>
    </location>
</feature>
<dbReference type="GO" id="GO:0016020">
    <property type="term" value="C:membrane"/>
    <property type="evidence" value="ECO:0007669"/>
    <property type="project" value="UniProtKB-SubCell"/>
</dbReference>
<organism evidence="9 10">
    <name type="scientific">Erysiphe neolycopersici</name>
    <dbReference type="NCBI Taxonomy" id="212602"/>
    <lineage>
        <taxon>Eukaryota</taxon>
        <taxon>Fungi</taxon>
        <taxon>Dikarya</taxon>
        <taxon>Ascomycota</taxon>
        <taxon>Pezizomycotina</taxon>
        <taxon>Leotiomycetes</taxon>
        <taxon>Erysiphales</taxon>
        <taxon>Erysiphaceae</taxon>
        <taxon>Erysiphe</taxon>
    </lineage>
</organism>
<feature type="transmembrane region" description="Helical" evidence="7">
    <location>
        <begin position="176"/>
        <end position="197"/>
    </location>
</feature>
<dbReference type="Pfam" id="PF01699">
    <property type="entry name" value="Na_Ca_ex"/>
    <property type="match status" value="2"/>
</dbReference>
<dbReference type="PANTHER" id="PTHR12266:SF0">
    <property type="entry name" value="MITOCHONDRIAL SODIUM_CALCIUM EXCHANGER PROTEIN"/>
    <property type="match status" value="1"/>
</dbReference>
<evidence type="ECO:0000259" key="8">
    <source>
        <dbReference type="Pfam" id="PF01699"/>
    </source>
</evidence>
<reference evidence="9 10" key="1">
    <citation type="journal article" date="2018" name="BMC Genomics">
        <title>Comparative genome analyses reveal sequence features reflecting distinct modes of host-adaptation between dicot and monocot powdery mildew.</title>
        <authorList>
            <person name="Wu Y."/>
            <person name="Ma X."/>
            <person name="Pan Z."/>
            <person name="Kale S.D."/>
            <person name="Song Y."/>
            <person name="King H."/>
            <person name="Zhang Q."/>
            <person name="Presley C."/>
            <person name="Deng X."/>
            <person name="Wei C.I."/>
            <person name="Xiao S."/>
        </authorList>
    </citation>
    <scope>NUCLEOTIDE SEQUENCE [LARGE SCALE GENOMIC DNA]</scope>
    <source>
        <strain evidence="9">UMSG2</strain>
    </source>
</reference>